<evidence type="ECO:0000256" key="1">
    <source>
        <dbReference type="ARBA" id="ARBA00001974"/>
    </source>
</evidence>
<dbReference type="Gene3D" id="3.50.50.60">
    <property type="entry name" value="FAD/NAD(P)-binding domain"/>
    <property type="match status" value="2"/>
</dbReference>
<feature type="domain" description="FAD/NAD(P)-binding" evidence="9">
    <location>
        <begin position="11"/>
        <end position="317"/>
    </location>
</feature>
<dbReference type="InterPro" id="IPR023753">
    <property type="entry name" value="FAD/NAD-binding_dom"/>
</dbReference>
<comment type="cofactor">
    <cofactor evidence="1">
        <name>FAD</name>
        <dbReference type="ChEBI" id="CHEBI:57692"/>
    </cofactor>
</comment>
<evidence type="ECO:0000256" key="2">
    <source>
        <dbReference type="ARBA" id="ARBA00009130"/>
    </source>
</evidence>
<dbReference type="STRING" id="1423806.FD15_GL002230"/>
<name>A0A0R2DNI4_9LACO</name>
<keyword evidence="5" id="KW-0560">Oxidoreductase</keyword>
<dbReference type="PANTHER" id="PTHR43429:SF1">
    <property type="entry name" value="NAD(P)H SULFUR OXIDOREDUCTASE (COA-DEPENDENT)"/>
    <property type="match status" value="1"/>
</dbReference>
<dbReference type="Pfam" id="PF07992">
    <property type="entry name" value="Pyr_redox_2"/>
    <property type="match status" value="1"/>
</dbReference>
<evidence type="ECO:0000256" key="4">
    <source>
        <dbReference type="ARBA" id="ARBA00022827"/>
    </source>
</evidence>
<keyword evidence="10" id="KW-0575">Peroxidase</keyword>
<keyword evidence="7" id="KW-0676">Redox-active center</keyword>
<evidence type="ECO:0000313" key="10">
    <source>
        <dbReference type="EMBL" id="KRN05666.1"/>
    </source>
</evidence>
<protein>
    <submittedName>
        <fullName evidence="10">Nadh peroxidase</fullName>
    </submittedName>
</protein>
<proteinExistence type="inferred from homology"/>
<sequence>MNLKGRRLFVMKVIVVGSSHGGFETVRGILTEHPETEIQWYEKGDFLSFLSCGMQLYLEGVVKDVNSVSYATQKGMRAAGVHVFVEQEITKVDPSTHKVHVVNHATGAERDEDYDKLVLSVGAVPTVLPVEGHSLKNIYGMRGRDWAIKLKARTVDPDIKNVVVIGAGYIGIEAAEVFAKAGKHVTIIDVLPRLLNLYLDEEFTEIITDEMLSHDIYPATGQTVKRFEGQSGKVKSVVTDQGEYPADLVIQAAGISANTAFLKNAIELDDHGLIKVDDYLQTSDKDIYAVGDATLVPFAPTGQNNRVALATNARRQGRVAAKNIFGAEKPMPPVSGSSALSVFQYHFASTGVKAGTSDKLGIETKSVLVQDTVQPKFVAMENGNAKVWFKLTYAPSDGRILGAQILSKRDVTANINVISLAIQQKLKVSDLAYADFFFQPGFDRPWNIINVAAQKAVVQLEKSNN</sequence>
<dbReference type="PRINTS" id="PR00368">
    <property type="entry name" value="FADPNR"/>
</dbReference>
<evidence type="ECO:0000256" key="6">
    <source>
        <dbReference type="ARBA" id="ARBA00023097"/>
    </source>
</evidence>
<dbReference type="InterPro" id="IPR004099">
    <property type="entry name" value="Pyr_nucl-diS_OxRdtase_dimer"/>
</dbReference>
<dbReference type="PATRIC" id="fig|1423806.3.peg.2278"/>
<dbReference type="InterPro" id="IPR016156">
    <property type="entry name" value="FAD/NAD-linked_Rdtase_dimer_sf"/>
</dbReference>
<evidence type="ECO:0000256" key="5">
    <source>
        <dbReference type="ARBA" id="ARBA00023002"/>
    </source>
</evidence>
<evidence type="ECO:0000256" key="3">
    <source>
        <dbReference type="ARBA" id="ARBA00022630"/>
    </source>
</evidence>
<evidence type="ECO:0000256" key="7">
    <source>
        <dbReference type="ARBA" id="ARBA00023284"/>
    </source>
</evidence>
<evidence type="ECO:0000313" key="11">
    <source>
        <dbReference type="Proteomes" id="UP000050961"/>
    </source>
</evidence>
<keyword evidence="3" id="KW-0285">Flavoprotein</keyword>
<dbReference type="SUPFAM" id="SSF55424">
    <property type="entry name" value="FAD/NAD-linked reductases, dimerisation (C-terminal) domain"/>
    <property type="match status" value="1"/>
</dbReference>
<dbReference type="InterPro" id="IPR050260">
    <property type="entry name" value="FAD-bd_OxRdtase"/>
</dbReference>
<gene>
    <name evidence="10" type="ORF">FD15_GL002230</name>
</gene>
<keyword evidence="11" id="KW-1185">Reference proteome</keyword>
<dbReference type="SUPFAM" id="SSF51905">
    <property type="entry name" value="FAD/NAD(P)-binding domain"/>
    <property type="match status" value="2"/>
</dbReference>
<dbReference type="PANTHER" id="PTHR43429">
    <property type="entry name" value="PYRIDINE NUCLEOTIDE-DISULFIDE OXIDOREDUCTASE DOMAIN-CONTAINING"/>
    <property type="match status" value="1"/>
</dbReference>
<dbReference type="InterPro" id="IPR036188">
    <property type="entry name" value="FAD/NAD-bd_sf"/>
</dbReference>
<comment type="caution">
    <text evidence="10">The sequence shown here is derived from an EMBL/GenBank/DDBJ whole genome shotgun (WGS) entry which is preliminary data.</text>
</comment>
<dbReference type="Gene3D" id="3.30.390.30">
    <property type="match status" value="1"/>
</dbReference>
<dbReference type="Pfam" id="PF02852">
    <property type="entry name" value="Pyr_redox_dim"/>
    <property type="match status" value="1"/>
</dbReference>
<organism evidence="10 11">
    <name type="scientific">Liquorilactobacillus sucicola DSM 21376 = JCM 15457</name>
    <dbReference type="NCBI Taxonomy" id="1423806"/>
    <lineage>
        <taxon>Bacteria</taxon>
        <taxon>Bacillati</taxon>
        <taxon>Bacillota</taxon>
        <taxon>Bacilli</taxon>
        <taxon>Lactobacillales</taxon>
        <taxon>Lactobacillaceae</taxon>
        <taxon>Liquorilactobacillus</taxon>
    </lineage>
</organism>
<dbReference type="EMBL" id="AYZF01000017">
    <property type="protein sequence ID" value="KRN05666.1"/>
    <property type="molecule type" value="Genomic_DNA"/>
</dbReference>
<dbReference type="Proteomes" id="UP000050961">
    <property type="component" value="Unassembled WGS sequence"/>
</dbReference>
<dbReference type="AlphaFoldDB" id="A0A0R2DNI4"/>
<keyword evidence="6" id="KW-0558">Oxidation</keyword>
<evidence type="ECO:0000259" key="9">
    <source>
        <dbReference type="Pfam" id="PF07992"/>
    </source>
</evidence>
<dbReference type="eggNOG" id="COG0446">
    <property type="taxonomic scope" value="Bacteria"/>
</dbReference>
<evidence type="ECO:0000259" key="8">
    <source>
        <dbReference type="Pfam" id="PF02852"/>
    </source>
</evidence>
<dbReference type="PRINTS" id="PR00411">
    <property type="entry name" value="PNDRDTASEI"/>
</dbReference>
<accession>A0A0R2DNI4</accession>
<comment type="similarity">
    <text evidence="2">Belongs to the class-III pyridine nucleotide-disulfide oxidoreductase family.</text>
</comment>
<feature type="domain" description="Pyridine nucleotide-disulphide oxidoreductase dimerisation" evidence="8">
    <location>
        <begin position="341"/>
        <end position="443"/>
    </location>
</feature>
<keyword evidence="4" id="KW-0274">FAD</keyword>
<dbReference type="GO" id="GO:0004601">
    <property type="term" value="F:peroxidase activity"/>
    <property type="evidence" value="ECO:0007669"/>
    <property type="project" value="UniProtKB-KW"/>
</dbReference>
<reference evidence="10 11" key="1">
    <citation type="journal article" date="2015" name="Genome Announc.">
        <title>Expanding the biotechnology potential of lactobacilli through comparative genomics of 213 strains and associated genera.</title>
        <authorList>
            <person name="Sun Z."/>
            <person name="Harris H.M."/>
            <person name="McCann A."/>
            <person name="Guo C."/>
            <person name="Argimon S."/>
            <person name="Zhang W."/>
            <person name="Yang X."/>
            <person name="Jeffery I.B."/>
            <person name="Cooney J.C."/>
            <person name="Kagawa T.F."/>
            <person name="Liu W."/>
            <person name="Song Y."/>
            <person name="Salvetti E."/>
            <person name="Wrobel A."/>
            <person name="Rasinkangas P."/>
            <person name="Parkhill J."/>
            <person name="Rea M.C."/>
            <person name="O'Sullivan O."/>
            <person name="Ritari J."/>
            <person name="Douillard F.P."/>
            <person name="Paul Ross R."/>
            <person name="Yang R."/>
            <person name="Briner A.E."/>
            <person name="Felis G.E."/>
            <person name="de Vos W.M."/>
            <person name="Barrangou R."/>
            <person name="Klaenhammer T.R."/>
            <person name="Caufield P.W."/>
            <person name="Cui Y."/>
            <person name="Zhang H."/>
            <person name="O'Toole P.W."/>
        </authorList>
    </citation>
    <scope>NUCLEOTIDE SEQUENCE [LARGE SCALE GENOMIC DNA]</scope>
    <source>
        <strain evidence="10 11">DSM 21376</strain>
    </source>
</reference>